<feature type="region of interest" description="Disordered" evidence="1">
    <location>
        <begin position="41"/>
        <end position="73"/>
    </location>
</feature>
<name>A0A9P0F5U7_BEMTA</name>
<proteinExistence type="predicted"/>
<sequence>MILPVKSTALNCKLGSEFLGGRRHKALLLVIAVQTHSQQFNTYDPSEGSPRPLPPSIPGAFPVPGDRPRPSFR</sequence>
<dbReference type="Proteomes" id="UP001152759">
    <property type="component" value="Chromosome 4"/>
</dbReference>
<dbReference type="EMBL" id="OU963865">
    <property type="protein sequence ID" value="CAH0389267.1"/>
    <property type="molecule type" value="Genomic_DNA"/>
</dbReference>
<organism evidence="2 3">
    <name type="scientific">Bemisia tabaci</name>
    <name type="common">Sweetpotato whitefly</name>
    <name type="synonym">Aleurodes tabaci</name>
    <dbReference type="NCBI Taxonomy" id="7038"/>
    <lineage>
        <taxon>Eukaryota</taxon>
        <taxon>Metazoa</taxon>
        <taxon>Ecdysozoa</taxon>
        <taxon>Arthropoda</taxon>
        <taxon>Hexapoda</taxon>
        <taxon>Insecta</taxon>
        <taxon>Pterygota</taxon>
        <taxon>Neoptera</taxon>
        <taxon>Paraneoptera</taxon>
        <taxon>Hemiptera</taxon>
        <taxon>Sternorrhyncha</taxon>
        <taxon>Aleyrodoidea</taxon>
        <taxon>Aleyrodidae</taxon>
        <taxon>Aleyrodinae</taxon>
        <taxon>Bemisia</taxon>
    </lineage>
</organism>
<dbReference type="AlphaFoldDB" id="A0A9P0F5U7"/>
<evidence type="ECO:0000313" key="2">
    <source>
        <dbReference type="EMBL" id="CAH0389267.1"/>
    </source>
</evidence>
<keyword evidence="3" id="KW-1185">Reference proteome</keyword>
<accession>A0A9P0F5U7</accession>
<reference evidence="2" key="1">
    <citation type="submission" date="2021-12" db="EMBL/GenBank/DDBJ databases">
        <authorList>
            <person name="King R."/>
        </authorList>
    </citation>
    <scope>NUCLEOTIDE SEQUENCE</scope>
</reference>
<protein>
    <submittedName>
        <fullName evidence="2">Uncharacterized protein</fullName>
    </submittedName>
</protein>
<evidence type="ECO:0000313" key="3">
    <source>
        <dbReference type="Proteomes" id="UP001152759"/>
    </source>
</evidence>
<evidence type="ECO:0000256" key="1">
    <source>
        <dbReference type="SAM" id="MobiDB-lite"/>
    </source>
</evidence>
<gene>
    <name evidence="2" type="ORF">BEMITA_LOCUS8114</name>
</gene>